<comment type="caution">
    <text evidence="2">The sequence shown here is derived from an EMBL/GenBank/DDBJ whole genome shotgun (WGS) entry which is preliminary data.</text>
</comment>
<name>A0A8H8CEY3_PSICU</name>
<dbReference type="AlphaFoldDB" id="A0A8H8CEY3"/>
<protein>
    <submittedName>
        <fullName evidence="2">Uncharacterized protein</fullName>
    </submittedName>
</protein>
<feature type="region of interest" description="Disordered" evidence="1">
    <location>
        <begin position="803"/>
        <end position="825"/>
    </location>
</feature>
<accession>A0A8H8CEY3</accession>
<evidence type="ECO:0000313" key="2">
    <source>
        <dbReference type="EMBL" id="KAG5163053.1"/>
    </source>
</evidence>
<feature type="region of interest" description="Disordered" evidence="1">
    <location>
        <begin position="439"/>
        <end position="522"/>
    </location>
</feature>
<organism evidence="2">
    <name type="scientific">Psilocybe cubensis</name>
    <name type="common">Psychedelic mushroom</name>
    <name type="synonym">Stropharia cubensis</name>
    <dbReference type="NCBI Taxonomy" id="181762"/>
    <lineage>
        <taxon>Eukaryota</taxon>
        <taxon>Fungi</taxon>
        <taxon>Dikarya</taxon>
        <taxon>Basidiomycota</taxon>
        <taxon>Agaricomycotina</taxon>
        <taxon>Agaricomycetes</taxon>
        <taxon>Agaricomycetidae</taxon>
        <taxon>Agaricales</taxon>
        <taxon>Agaricineae</taxon>
        <taxon>Strophariaceae</taxon>
        <taxon>Psilocybe</taxon>
    </lineage>
</organism>
<dbReference type="EMBL" id="JAFIQS010000016">
    <property type="protein sequence ID" value="KAG5163053.1"/>
    <property type="molecule type" value="Genomic_DNA"/>
</dbReference>
<sequence>MHGIRCIAQHCLGVETIRSSPAIEASIFTSRSQNFLYVVQPEFMEGDLAIAAANIRLETATAAWHRIHKKRRENRPANWEDIHKEFKDAKESLTALLKDRKSKEINQETLDSVSNLETTAGFMSTSSATSYLAAIVASTISKVPLAPVEQTTGAPATILQPKTWDRTIIDENQVEETMPAEKEPVTGPPRKDDEPCAPTNSVVYKGPVTESAIKSTVDDANIDPVLKALSLPSQSADTSIRHEMTIEISGFPAGVVNAATPPHQDLISGDARPIQIDSGRREALGSNGEAPILNIVGGSTMFPIPPNLQKELDQCTAESSGLLQKIHTLEEELCAPAQRTMDEIRLKLREIDSGYAAIYAVEKRVSEIQNIIAEGERSFTANERRKHLLKRKEILDKQRDEGEAEFSRLTVADLPEYQRKRNLLMAEIDAVKLELQQLASSKSKKASKGTTIRSKFAKASRQARITKSSGGDKAFSRANTTENGSGDDDESSLSEGSFEGDGEGSKSSKRKSSTKFDPTIGRKRTKAQRLMLEVVYSDELKEEEEANATGLREFRVDEWDCEEDMKEEANWAAMTPIQRVEYCDDIVRSIARFQKTGNLQDFRPKYRRSLRHVQSLLPEKCFESRRVAIAIHMTSHGNLICRFHKRYPKTKFFDNGPGLYRVRGVPKKPVYRYRVEDAATPLRETGYMSCGCLIDDVLLEFYFWKTLTISSPLPSLQGLEEPMKGDVFEPRHRSFLIKVFKEQSLLTADDIYDPNRPRDIRKFEREVRLLDLSITRLAKKWEEKTGIEMRIIFPQREAELERMRREAAEAATKQGQAGESSAMSQ</sequence>
<proteinExistence type="predicted"/>
<feature type="compositionally biased region" description="Acidic residues" evidence="1">
    <location>
        <begin position="485"/>
        <end position="502"/>
    </location>
</feature>
<feature type="compositionally biased region" description="Basic and acidic residues" evidence="1">
    <location>
        <begin position="179"/>
        <end position="194"/>
    </location>
</feature>
<reference evidence="2" key="1">
    <citation type="submission" date="2021-02" db="EMBL/GenBank/DDBJ databases">
        <title>Psilocybe cubensis genome.</title>
        <authorList>
            <person name="Mckernan K.J."/>
            <person name="Crawford S."/>
            <person name="Trippe A."/>
            <person name="Kane L.T."/>
            <person name="Mclaughlin S."/>
        </authorList>
    </citation>
    <scope>NUCLEOTIDE SEQUENCE [LARGE SCALE GENOMIC DNA]</scope>
    <source>
        <strain evidence="2">MGC-MH-2018</strain>
    </source>
</reference>
<feature type="region of interest" description="Disordered" evidence="1">
    <location>
        <begin position="175"/>
        <end position="203"/>
    </location>
</feature>
<gene>
    <name evidence="2" type="ORF">JR316_011920</name>
</gene>
<feature type="compositionally biased region" description="Polar residues" evidence="1">
    <location>
        <begin position="813"/>
        <end position="825"/>
    </location>
</feature>
<evidence type="ECO:0000256" key="1">
    <source>
        <dbReference type="SAM" id="MobiDB-lite"/>
    </source>
</evidence>